<proteinExistence type="inferred from homology"/>
<dbReference type="SUPFAM" id="SSF88659">
    <property type="entry name" value="Sigma3 and sigma4 domains of RNA polymerase sigma factors"/>
    <property type="match status" value="1"/>
</dbReference>
<accession>L0D9E1</accession>
<dbReference type="InterPro" id="IPR014284">
    <property type="entry name" value="RNA_pol_sigma-70_dom"/>
</dbReference>
<evidence type="ECO:0000259" key="6">
    <source>
        <dbReference type="Pfam" id="PF04542"/>
    </source>
</evidence>
<feature type="compositionally biased region" description="Low complexity" evidence="5">
    <location>
        <begin position="440"/>
        <end position="458"/>
    </location>
</feature>
<dbReference type="Gene3D" id="1.10.10.10">
    <property type="entry name" value="Winged helix-like DNA-binding domain superfamily/Winged helix DNA-binding domain"/>
    <property type="match status" value="1"/>
</dbReference>
<dbReference type="KEGG" id="saci:Sinac_0869"/>
<dbReference type="NCBIfam" id="TIGR02937">
    <property type="entry name" value="sigma70-ECF"/>
    <property type="match status" value="1"/>
</dbReference>
<dbReference type="InterPro" id="IPR007627">
    <property type="entry name" value="RNA_pol_sigma70_r2"/>
</dbReference>
<feature type="compositionally biased region" description="Basic and acidic residues" evidence="5">
    <location>
        <begin position="300"/>
        <end position="312"/>
    </location>
</feature>
<dbReference type="CDD" id="cd06171">
    <property type="entry name" value="Sigma70_r4"/>
    <property type="match status" value="1"/>
</dbReference>
<dbReference type="GO" id="GO:0006352">
    <property type="term" value="P:DNA-templated transcription initiation"/>
    <property type="evidence" value="ECO:0007669"/>
    <property type="project" value="InterPro"/>
</dbReference>
<evidence type="ECO:0000256" key="3">
    <source>
        <dbReference type="ARBA" id="ARBA00023082"/>
    </source>
</evidence>
<feature type="region of interest" description="Disordered" evidence="5">
    <location>
        <begin position="288"/>
        <end position="315"/>
    </location>
</feature>
<dbReference type="SUPFAM" id="SSF88946">
    <property type="entry name" value="Sigma2 domain of RNA polymerase sigma factors"/>
    <property type="match status" value="1"/>
</dbReference>
<name>L0D9E1_SINAD</name>
<keyword evidence="4" id="KW-0804">Transcription</keyword>
<evidence type="ECO:0000259" key="7">
    <source>
        <dbReference type="Pfam" id="PF08281"/>
    </source>
</evidence>
<dbReference type="PANTHER" id="PTHR43133">
    <property type="entry name" value="RNA POLYMERASE ECF-TYPE SIGMA FACTO"/>
    <property type="match status" value="1"/>
</dbReference>
<dbReference type="STRING" id="886293.Sinac_0869"/>
<dbReference type="eggNOG" id="COG1595">
    <property type="taxonomic scope" value="Bacteria"/>
</dbReference>
<dbReference type="Pfam" id="PF08281">
    <property type="entry name" value="Sigma70_r4_2"/>
    <property type="match status" value="1"/>
</dbReference>
<evidence type="ECO:0000256" key="4">
    <source>
        <dbReference type="ARBA" id="ARBA00023163"/>
    </source>
</evidence>
<evidence type="ECO:0000313" key="8">
    <source>
        <dbReference type="EMBL" id="AGA25276.1"/>
    </source>
</evidence>
<sequence length="482" mass="52036">MAKSESPAVLRDVQTLFSLGTLHGLTDAQLLDRFRSGTDHGSETAFAGLVARHGSMVLGVCRRALNDPHDVADAFQATFLILVRKAETVEARDSLGRWLYGVSRRVAVRAKRTAARRTAREVNGVESLAVLAPPKQDNDLPVILDEEIGRLPEKYRDAVILCDLQGLSQEEAARQLGCVVGTVKSRLSRGRERLHSRLIRRGVAPAIAAWCGDSVATEVPAAMAEATVKAAIRFAAGQAGAAGAVSACVIELTQGVLRAMLFTKMRVLIATLATIAALATGAGVLARQTTAPEPQGEQTAGREEPQTKDSGNKSKTVIEAGAIIDDPAGNDEEPADRADTLQIDIELLIDELDSLKKAYSQHVTLDFQLLGGGLGGGRMGPSPERDEQLKATRRLQRENTLNLRETYLEKSKELKRKQRELHKLLGQKQSSVRAQPIRPSGSSTSRSSAAAQAKASPAIEQRVSDIEHKLDEVLKLLNELKR</sequence>
<comment type="similarity">
    <text evidence="1">Belongs to the sigma-70 factor family. ECF subfamily.</text>
</comment>
<keyword evidence="9" id="KW-1185">Reference proteome</keyword>
<feature type="compositionally biased region" description="Polar residues" evidence="5">
    <location>
        <begin position="288"/>
        <end position="298"/>
    </location>
</feature>
<evidence type="ECO:0000256" key="2">
    <source>
        <dbReference type="ARBA" id="ARBA00023015"/>
    </source>
</evidence>
<dbReference type="Pfam" id="PF04542">
    <property type="entry name" value="Sigma70_r2"/>
    <property type="match status" value="1"/>
</dbReference>
<dbReference type="AlphaFoldDB" id="L0D9E1"/>
<feature type="domain" description="RNA polymerase sigma-70 region 2" evidence="6">
    <location>
        <begin position="49"/>
        <end position="117"/>
    </location>
</feature>
<dbReference type="Gene3D" id="1.10.1740.10">
    <property type="match status" value="1"/>
</dbReference>
<dbReference type="GO" id="GO:0003677">
    <property type="term" value="F:DNA binding"/>
    <property type="evidence" value="ECO:0007669"/>
    <property type="project" value="InterPro"/>
</dbReference>
<dbReference type="EMBL" id="CP003364">
    <property type="protein sequence ID" value="AGA25276.1"/>
    <property type="molecule type" value="Genomic_DNA"/>
</dbReference>
<evidence type="ECO:0000256" key="5">
    <source>
        <dbReference type="SAM" id="MobiDB-lite"/>
    </source>
</evidence>
<dbReference type="RefSeq" id="WP_015244454.1">
    <property type="nucleotide sequence ID" value="NC_019892.1"/>
</dbReference>
<evidence type="ECO:0000256" key="1">
    <source>
        <dbReference type="ARBA" id="ARBA00010641"/>
    </source>
</evidence>
<dbReference type="PANTHER" id="PTHR43133:SF51">
    <property type="entry name" value="RNA POLYMERASE SIGMA FACTOR"/>
    <property type="match status" value="1"/>
</dbReference>
<dbReference type="InterPro" id="IPR039425">
    <property type="entry name" value="RNA_pol_sigma-70-like"/>
</dbReference>
<reference evidence="8 9" key="1">
    <citation type="submission" date="2012-02" db="EMBL/GenBank/DDBJ databases">
        <title>Complete sequence of chromosome of Singulisphaera acidiphila DSM 18658.</title>
        <authorList>
            <consortium name="US DOE Joint Genome Institute (JGI-PGF)"/>
            <person name="Lucas S."/>
            <person name="Copeland A."/>
            <person name="Lapidus A."/>
            <person name="Glavina del Rio T."/>
            <person name="Dalin E."/>
            <person name="Tice H."/>
            <person name="Bruce D."/>
            <person name="Goodwin L."/>
            <person name="Pitluck S."/>
            <person name="Peters L."/>
            <person name="Ovchinnikova G."/>
            <person name="Chertkov O."/>
            <person name="Kyrpides N."/>
            <person name="Mavromatis K."/>
            <person name="Ivanova N."/>
            <person name="Brettin T."/>
            <person name="Detter J.C."/>
            <person name="Han C."/>
            <person name="Larimer F."/>
            <person name="Land M."/>
            <person name="Hauser L."/>
            <person name="Markowitz V."/>
            <person name="Cheng J.-F."/>
            <person name="Hugenholtz P."/>
            <person name="Woyke T."/>
            <person name="Wu D."/>
            <person name="Tindall B."/>
            <person name="Pomrenke H."/>
            <person name="Brambilla E."/>
            <person name="Klenk H.-P."/>
            <person name="Eisen J.A."/>
        </authorList>
    </citation>
    <scope>NUCLEOTIDE SEQUENCE [LARGE SCALE GENOMIC DNA]</scope>
    <source>
        <strain evidence="9">ATCC BAA-1392 / DSM 18658 / VKM B-2454 / MOB10</strain>
    </source>
</reference>
<feature type="region of interest" description="Disordered" evidence="5">
    <location>
        <begin position="376"/>
        <end position="395"/>
    </location>
</feature>
<dbReference type="InterPro" id="IPR013324">
    <property type="entry name" value="RNA_pol_sigma_r3/r4-like"/>
</dbReference>
<evidence type="ECO:0000313" key="9">
    <source>
        <dbReference type="Proteomes" id="UP000010798"/>
    </source>
</evidence>
<dbReference type="InterPro" id="IPR036388">
    <property type="entry name" value="WH-like_DNA-bd_sf"/>
</dbReference>
<organism evidence="8 9">
    <name type="scientific">Singulisphaera acidiphila (strain ATCC BAA-1392 / DSM 18658 / VKM B-2454 / MOB10)</name>
    <dbReference type="NCBI Taxonomy" id="886293"/>
    <lineage>
        <taxon>Bacteria</taxon>
        <taxon>Pseudomonadati</taxon>
        <taxon>Planctomycetota</taxon>
        <taxon>Planctomycetia</taxon>
        <taxon>Isosphaerales</taxon>
        <taxon>Isosphaeraceae</taxon>
        <taxon>Singulisphaera</taxon>
    </lineage>
</organism>
<dbReference type="HOGENOM" id="CLU_566064_0_0_0"/>
<feature type="domain" description="RNA polymerase sigma factor 70 region 4 type 2" evidence="7">
    <location>
        <begin position="143"/>
        <end position="194"/>
    </location>
</feature>
<dbReference type="InterPro" id="IPR013249">
    <property type="entry name" value="RNA_pol_sigma70_r4_t2"/>
</dbReference>
<protein>
    <submittedName>
        <fullName evidence="8">RNA polymerase sigma factor, sigma-70 family</fullName>
    </submittedName>
</protein>
<feature type="region of interest" description="Disordered" evidence="5">
    <location>
        <begin position="423"/>
        <end position="460"/>
    </location>
</feature>
<dbReference type="GO" id="GO:0016987">
    <property type="term" value="F:sigma factor activity"/>
    <property type="evidence" value="ECO:0007669"/>
    <property type="project" value="UniProtKB-KW"/>
</dbReference>
<dbReference type="InterPro" id="IPR013325">
    <property type="entry name" value="RNA_pol_sigma_r2"/>
</dbReference>
<keyword evidence="3" id="KW-0731">Sigma factor</keyword>
<dbReference type="Proteomes" id="UP000010798">
    <property type="component" value="Chromosome"/>
</dbReference>
<gene>
    <name evidence="8" type="ordered locus">Sinac_0869</name>
</gene>
<keyword evidence="2" id="KW-0805">Transcription regulation</keyword>
<dbReference type="OrthoDB" id="291047at2"/>